<evidence type="ECO:0000256" key="8">
    <source>
        <dbReference type="PIRSR" id="PIRSR001488-1"/>
    </source>
</evidence>
<dbReference type="InterPro" id="IPR013766">
    <property type="entry name" value="Thioredoxin_domain"/>
</dbReference>
<accession>A0A0Q9YMZ1</accession>
<comment type="subcellular location">
    <subcellularLocation>
        <location evidence="1">Periplasm</location>
    </subcellularLocation>
</comment>
<evidence type="ECO:0000313" key="12">
    <source>
        <dbReference type="EMBL" id="MCS5712733.1"/>
    </source>
</evidence>
<evidence type="ECO:0000256" key="3">
    <source>
        <dbReference type="ARBA" id="ARBA00013831"/>
    </source>
</evidence>
<keyword evidence="13" id="KW-1185">Reference proteome</keyword>
<evidence type="ECO:0000256" key="1">
    <source>
        <dbReference type="ARBA" id="ARBA00004418"/>
    </source>
</evidence>
<gene>
    <name evidence="11" type="primary">dsbA</name>
    <name evidence="11" type="ORF">HT99x_00481</name>
    <name evidence="12" type="ORF">HT99x_014935</name>
</gene>
<reference evidence="12" key="2">
    <citation type="journal article" date="2016" name="Genome Announc.">
        <title>Draft Genome Sequences of Two Novel Amoeba-Resistant Intranuclear Bacteria, 'Candidatus Berkiella cookevillensis' and 'Candidatus Berkiella aquae'.</title>
        <authorList>
            <person name="Mehari Y.T."/>
            <person name="Arivett B.A."/>
            <person name="Farone A.L."/>
            <person name="Gunderson J.H."/>
            <person name="Farone M.B."/>
        </authorList>
    </citation>
    <scope>NUCLEOTIDE SEQUENCE</scope>
    <source>
        <strain evidence="12">HT99</strain>
    </source>
</reference>
<dbReference type="PANTHER" id="PTHR35891">
    <property type="entry name" value="THIOL:DISULFIDE INTERCHANGE PROTEIN DSBA"/>
    <property type="match status" value="1"/>
</dbReference>
<sequence length="249" mass="27900">MNRMTIVFIALMTFWIPMNAVADLLVAEGQQYQRAPQEIAENTLVTELGKQYSTPIVVIEFFSYGCVGCFKLDPLIEAWRSKLPANVSFLRIPVEFHAEWRNLTKAYYTALNLNAFDKIHVQLFDAIHSNKLTSASDDAIREFFTNHGVDGKDFEKEFDSFNTNRKQKWAKSVTRAYRITAIPAFIVQGPQGIFVTTARAAGSQENIITVLDHLIKLELGETAEVAQVPAPDSSVPATPESSTPPKKED</sequence>
<evidence type="ECO:0000256" key="7">
    <source>
        <dbReference type="ARBA" id="ARBA00023284"/>
    </source>
</evidence>
<dbReference type="PIRSF" id="PIRSF001488">
    <property type="entry name" value="Tdi_protein"/>
    <property type="match status" value="1"/>
</dbReference>
<dbReference type="GO" id="GO:0016491">
    <property type="term" value="F:oxidoreductase activity"/>
    <property type="evidence" value="ECO:0007669"/>
    <property type="project" value="InterPro"/>
</dbReference>
<evidence type="ECO:0000256" key="6">
    <source>
        <dbReference type="ARBA" id="ARBA00023157"/>
    </source>
</evidence>
<dbReference type="PROSITE" id="PS51352">
    <property type="entry name" value="THIOREDOXIN_2"/>
    <property type="match status" value="1"/>
</dbReference>
<proteinExistence type="inferred from homology"/>
<dbReference type="EMBL" id="LKAJ02000001">
    <property type="protein sequence ID" value="MCS5712733.1"/>
    <property type="molecule type" value="Genomic_DNA"/>
</dbReference>
<dbReference type="EMBL" id="LKAJ01000002">
    <property type="protein sequence ID" value="KRG22064.1"/>
    <property type="molecule type" value="Genomic_DNA"/>
</dbReference>
<dbReference type="SUPFAM" id="SSF52833">
    <property type="entry name" value="Thioredoxin-like"/>
    <property type="match status" value="1"/>
</dbReference>
<evidence type="ECO:0000256" key="4">
    <source>
        <dbReference type="ARBA" id="ARBA00022729"/>
    </source>
</evidence>
<feature type="disulfide bond" description="Redox-active" evidence="8">
    <location>
        <begin position="66"/>
        <end position="69"/>
    </location>
</feature>
<reference evidence="11" key="1">
    <citation type="submission" date="2015-09" db="EMBL/GenBank/DDBJ databases">
        <title>Draft Genome Sequences of Two Novel Amoeba-resistant Intranuclear Bacteria, Candidatus Berkiella cookevillensis and Candidatus Berkiella aquae.</title>
        <authorList>
            <person name="Mehari Y.T."/>
            <person name="Arivett B.A."/>
            <person name="Farone A.L."/>
            <person name="Gunderson J.H."/>
            <person name="Farone M.B."/>
        </authorList>
    </citation>
    <scope>NUCLEOTIDE SEQUENCE [LARGE SCALE GENOMIC DNA]</scope>
    <source>
        <strain evidence="11">HT99</strain>
    </source>
</reference>
<reference evidence="12" key="3">
    <citation type="submission" date="2021-06" db="EMBL/GenBank/DDBJ databases">
        <title>Genomic Description and Analysis of Intracellular Bacteria, Candidatus Berkiella cookevillensis and Candidatus Berkiella aquae.</title>
        <authorList>
            <person name="Kidane D.T."/>
            <person name="Mehari Y.T."/>
            <person name="Rice F.C."/>
            <person name="Arivett B.A."/>
            <person name="Farone A.L."/>
            <person name="Berk S.G."/>
            <person name="Farone M.B."/>
        </authorList>
    </citation>
    <scope>NUCLEOTIDE SEQUENCE</scope>
    <source>
        <strain evidence="12">HT99</strain>
    </source>
</reference>
<dbReference type="InterPro" id="IPR001853">
    <property type="entry name" value="DSBA-like_thioredoxin_dom"/>
</dbReference>
<keyword evidence="6" id="KW-1015">Disulfide bond</keyword>
<dbReference type="Proteomes" id="UP000051497">
    <property type="component" value="Unassembled WGS sequence"/>
</dbReference>
<feature type="domain" description="Thioredoxin" evidence="10">
    <location>
        <begin position="33"/>
        <end position="216"/>
    </location>
</feature>
<dbReference type="AlphaFoldDB" id="A0A0Q9YMZ1"/>
<keyword evidence="7" id="KW-0676">Redox-active center</keyword>
<dbReference type="InterPro" id="IPR050824">
    <property type="entry name" value="Thiol_disulfide_DsbA"/>
</dbReference>
<evidence type="ECO:0000313" key="11">
    <source>
        <dbReference type="EMBL" id="KRG22064.1"/>
    </source>
</evidence>
<keyword evidence="4" id="KW-0732">Signal</keyword>
<dbReference type="InterPro" id="IPR036249">
    <property type="entry name" value="Thioredoxin-like_sf"/>
</dbReference>
<dbReference type="GO" id="GO:0042597">
    <property type="term" value="C:periplasmic space"/>
    <property type="evidence" value="ECO:0007669"/>
    <property type="project" value="UniProtKB-SubCell"/>
</dbReference>
<protein>
    <recommendedName>
        <fullName evidence="3">Thiol:disulfide interchange protein DsbA</fullName>
    </recommendedName>
</protein>
<evidence type="ECO:0000256" key="9">
    <source>
        <dbReference type="SAM" id="MobiDB-lite"/>
    </source>
</evidence>
<comment type="similarity">
    <text evidence="2">Belongs to the thioredoxin family. DsbA subfamily.</text>
</comment>
<name>A0A0Q9YMZ1_9GAMM</name>
<dbReference type="Pfam" id="PF01323">
    <property type="entry name" value="DSBA"/>
    <property type="match status" value="1"/>
</dbReference>
<dbReference type="InterPro" id="IPR023205">
    <property type="entry name" value="DsbA/DsbL"/>
</dbReference>
<dbReference type="Gene3D" id="3.40.30.10">
    <property type="entry name" value="Glutaredoxin"/>
    <property type="match status" value="1"/>
</dbReference>
<dbReference type="CDD" id="cd03019">
    <property type="entry name" value="DsbA_DsbA"/>
    <property type="match status" value="1"/>
</dbReference>
<feature type="region of interest" description="Disordered" evidence="9">
    <location>
        <begin position="226"/>
        <end position="249"/>
    </location>
</feature>
<feature type="compositionally biased region" description="Polar residues" evidence="9">
    <location>
        <begin position="235"/>
        <end position="249"/>
    </location>
</feature>
<evidence type="ECO:0000313" key="13">
    <source>
        <dbReference type="Proteomes" id="UP000051497"/>
    </source>
</evidence>
<keyword evidence="5" id="KW-0574">Periplasm</keyword>
<dbReference type="PANTHER" id="PTHR35891:SF2">
    <property type="entry name" value="THIOL:DISULFIDE INTERCHANGE PROTEIN DSBA"/>
    <property type="match status" value="1"/>
</dbReference>
<evidence type="ECO:0000256" key="2">
    <source>
        <dbReference type="ARBA" id="ARBA00005791"/>
    </source>
</evidence>
<evidence type="ECO:0000259" key="10">
    <source>
        <dbReference type="PROSITE" id="PS51352"/>
    </source>
</evidence>
<comment type="caution">
    <text evidence="11">The sequence shown here is derived from an EMBL/GenBank/DDBJ whole genome shotgun (WGS) entry which is preliminary data.</text>
</comment>
<evidence type="ECO:0000256" key="5">
    <source>
        <dbReference type="ARBA" id="ARBA00022764"/>
    </source>
</evidence>
<dbReference type="OrthoDB" id="9784896at2"/>
<organism evidence="11">
    <name type="scientific">Candidatus Berkiella aquae</name>
    <dbReference type="NCBI Taxonomy" id="295108"/>
    <lineage>
        <taxon>Bacteria</taxon>
        <taxon>Pseudomonadati</taxon>
        <taxon>Pseudomonadota</taxon>
        <taxon>Gammaproteobacteria</taxon>
        <taxon>Candidatus Berkiellales</taxon>
        <taxon>Candidatus Berkiellaceae</taxon>
        <taxon>Candidatus Berkiella</taxon>
    </lineage>
</organism>
<dbReference type="RefSeq" id="WP_075065132.1">
    <property type="nucleotide sequence ID" value="NZ_LKAJ02000001.1"/>
</dbReference>
<dbReference type="STRING" id="295108.HT99x_00481"/>